<feature type="region of interest" description="Disordered" evidence="1">
    <location>
        <begin position="36"/>
        <end position="140"/>
    </location>
</feature>
<dbReference type="KEGG" id="shs:STEHIDRAFT_173036"/>
<sequence>MTFAVLRVLQTIIGEAIDDIERVYSSAHTIAHVPSPFPAHPHSSPSPSCPPSLFSLSSGTYNDNGTDADADGDWELESAPTSPQSPAFPNSPIPPLLPGLQPSPSPDTGPRSERLHDSEQKHRLEPISTGNAPSTPTAMIGMGRVAVLEDRLRCEARAKKST</sequence>
<dbReference type="RefSeq" id="XP_007311274.1">
    <property type="nucleotide sequence ID" value="XM_007311212.1"/>
</dbReference>
<proteinExistence type="predicted"/>
<feature type="compositionally biased region" description="Acidic residues" evidence="1">
    <location>
        <begin position="66"/>
        <end position="76"/>
    </location>
</feature>
<feature type="compositionally biased region" description="Basic and acidic residues" evidence="1">
    <location>
        <begin position="110"/>
        <end position="125"/>
    </location>
</feature>
<dbReference type="GeneID" id="18804196"/>
<protein>
    <submittedName>
        <fullName evidence="2">Uncharacterized protein</fullName>
    </submittedName>
</protein>
<feature type="compositionally biased region" description="Polar residues" evidence="1">
    <location>
        <begin position="128"/>
        <end position="137"/>
    </location>
</feature>
<feature type="compositionally biased region" description="Low complexity" evidence="1">
    <location>
        <begin position="40"/>
        <end position="65"/>
    </location>
</feature>
<gene>
    <name evidence="2" type="ORF">STEHIDRAFT_173036</name>
</gene>
<dbReference type="EMBL" id="JH687402">
    <property type="protein sequence ID" value="EIM79705.1"/>
    <property type="molecule type" value="Genomic_DNA"/>
</dbReference>
<organism evidence="2 3">
    <name type="scientific">Stereum hirsutum (strain FP-91666)</name>
    <name type="common">White-rot fungus</name>
    <dbReference type="NCBI Taxonomy" id="721885"/>
    <lineage>
        <taxon>Eukaryota</taxon>
        <taxon>Fungi</taxon>
        <taxon>Dikarya</taxon>
        <taxon>Basidiomycota</taxon>
        <taxon>Agaricomycotina</taxon>
        <taxon>Agaricomycetes</taxon>
        <taxon>Russulales</taxon>
        <taxon>Stereaceae</taxon>
        <taxon>Stereum</taxon>
    </lineage>
</organism>
<evidence type="ECO:0000313" key="3">
    <source>
        <dbReference type="Proteomes" id="UP000053927"/>
    </source>
</evidence>
<feature type="compositionally biased region" description="Polar residues" evidence="1">
    <location>
        <begin position="79"/>
        <end position="88"/>
    </location>
</feature>
<name>R7RXT5_STEHR</name>
<dbReference type="Proteomes" id="UP000053927">
    <property type="component" value="Unassembled WGS sequence"/>
</dbReference>
<reference evidence="3" key="1">
    <citation type="journal article" date="2012" name="Science">
        <title>The Paleozoic origin of enzymatic lignin decomposition reconstructed from 31 fungal genomes.</title>
        <authorList>
            <person name="Floudas D."/>
            <person name="Binder M."/>
            <person name="Riley R."/>
            <person name="Barry K."/>
            <person name="Blanchette R.A."/>
            <person name="Henrissat B."/>
            <person name="Martinez A.T."/>
            <person name="Otillar R."/>
            <person name="Spatafora J.W."/>
            <person name="Yadav J.S."/>
            <person name="Aerts A."/>
            <person name="Benoit I."/>
            <person name="Boyd A."/>
            <person name="Carlson A."/>
            <person name="Copeland A."/>
            <person name="Coutinho P.M."/>
            <person name="de Vries R.P."/>
            <person name="Ferreira P."/>
            <person name="Findley K."/>
            <person name="Foster B."/>
            <person name="Gaskell J."/>
            <person name="Glotzer D."/>
            <person name="Gorecki P."/>
            <person name="Heitman J."/>
            <person name="Hesse C."/>
            <person name="Hori C."/>
            <person name="Igarashi K."/>
            <person name="Jurgens J.A."/>
            <person name="Kallen N."/>
            <person name="Kersten P."/>
            <person name="Kohler A."/>
            <person name="Kuees U."/>
            <person name="Kumar T.K.A."/>
            <person name="Kuo A."/>
            <person name="LaButti K."/>
            <person name="Larrondo L.F."/>
            <person name="Lindquist E."/>
            <person name="Ling A."/>
            <person name="Lombard V."/>
            <person name="Lucas S."/>
            <person name="Lundell T."/>
            <person name="Martin R."/>
            <person name="McLaughlin D.J."/>
            <person name="Morgenstern I."/>
            <person name="Morin E."/>
            <person name="Murat C."/>
            <person name="Nagy L.G."/>
            <person name="Nolan M."/>
            <person name="Ohm R.A."/>
            <person name="Patyshakuliyeva A."/>
            <person name="Rokas A."/>
            <person name="Ruiz-Duenas F.J."/>
            <person name="Sabat G."/>
            <person name="Salamov A."/>
            <person name="Samejima M."/>
            <person name="Schmutz J."/>
            <person name="Slot J.C."/>
            <person name="St John F."/>
            <person name="Stenlid J."/>
            <person name="Sun H."/>
            <person name="Sun S."/>
            <person name="Syed K."/>
            <person name="Tsang A."/>
            <person name="Wiebenga A."/>
            <person name="Young D."/>
            <person name="Pisabarro A."/>
            <person name="Eastwood D.C."/>
            <person name="Martin F."/>
            <person name="Cullen D."/>
            <person name="Grigoriev I.V."/>
            <person name="Hibbett D.S."/>
        </authorList>
    </citation>
    <scope>NUCLEOTIDE SEQUENCE [LARGE SCALE GENOMIC DNA]</scope>
    <source>
        <strain evidence="3">FP-91666</strain>
    </source>
</reference>
<dbReference type="AlphaFoldDB" id="R7RXT5"/>
<evidence type="ECO:0000256" key="1">
    <source>
        <dbReference type="SAM" id="MobiDB-lite"/>
    </source>
</evidence>
<keyword evidence="3" id="KW-1185">Reference proteome</keyword>
<evidence type="ECO:0000313" key="2">
    <source>
        <dbReference type="EMBL" id="EIM79705.1"/>
    </source>
</evidence>
<accession>R7RXT5</accession>
<feature type="compositionally biased region" description="Pro residues" evidence="1">
    <location>
        <begin position="89"/>
        <end position="107"/>
    </location>
</feature>